<evidence type="ECO:0000313" key="2">
    <source>
        <dbReference type="EMBL" id="MBI5170501.1"/>
    </source>
</evidence>
<dbReference type="InterPro" id="IPR051599">
    <property type="entry name" value="Cell_Envelope_Assoc"/>
</dbReference>
<dbReference type="Pfam" id="PF02698">
    <property type="entry name" value="DUF218"/>
    <property type="match status" value="1"/>
</dbReference>
<accession>A0A933W9Z7</accession>
<dbReference type="InterPro" id="IPR003848">
    <property type="entry name" value="DUF218"/>
</dbReference>
<organism evidence="2 3">
    <name type="scientific">Eiseniibacteriota bacterium</name>
    <dbReference type="NCBI Taxonomy" id="2212470"/>
    <lineage>
        <taxon>Bacteria</taxon>
        <taxon>Candidatus Eiseniibacteriota</taxon>
    </lineage>
</organism>
<dbReference type="AlphaFoldDB" id="A0A933W9Z7"/>
<feature type="domain" description="DUF218" evidence="1">
    <location>
        <begin position="45"/>
        <end position="163"/>
    </location>
</feature>
<dbReference type="PANTHER" id="PTHR30336:SF20">
    <property type="entry name" value="DUF218 DOMAIN-CONTAINING PROTEIN"/>
    <property type="match status" value="1"/>
</dbReference>
<dbReference type="GO" id="GO:0005886">
    <property type="term" value="C:plasma membrane"/>
    <property type="evidence" value="ECO:0007669"/>
    <property type="project" value="TreeGrafter"/>
</dbReference>
<sequence>MPARRPLLDTLRVAVTLAVAAFVLCALALVFAGTRDTLVPATLLVVPGNLVHADGSLSPRLEARCSRALELWRAGAAPVLFVSGGVEPNGLDEAACMRGWLLAQGVPDSAVVADSLGVNSWRTARNAAAWLREHDGAGAIVVTQGFHVPRMRLACARAGIAPLGQAHARFFEMRDFYSIARELPGLVRYATRPATED</sequence>
<dbReference type="EMBL" id="JACRIW010000095">
    <property type="protein sequence ID" value="MBI5170501.1"/>
    <property type="molecule type" value="Genomic_DNA"/>
</dbReference>
<comment type="caution">
    <text evidence="2">The sequence shown here is derived from an EMBL/GenBank/DDBJ whole genome shotgun (WGS) entry which is preliminary data.</text>
</comment>
<protein>
    <submittedName>
        <fullName evidence="2">YdcF family protein</fullName>
    </submittedName>
</protein>
<dbReference type="PANTHER" id="PTHR30336">
    <property type="entry name" value="INNER MEMBRANE PROTEIN, PROBABLE PERMEASE"/>
    <property type="match status" value="1"/>
</dbReference>
<gene>
    <name evidence="2" type="ORF">HZA61_13520</name>
</gene>
<evidence type="ECO:0000313" key="3">
    <source>
        <dbReference type="Proteomes" id="UP000696931"/>
    </source>
</evidence>
<proteinExistence type="predicted"/>
<reference evidence="2" key="1">
    <citation type="submission" date="2020-07" db="EMBL/GenBank/DDBJ databases">
        <title>Huge and variable diversity of episymbiotic CPR bacteria and DPANN archaea in groundwater ecosystems.</title>
        <authorList>
            <person name="He C.Y."/>
            <person name="Keren R."/>
            <person name="Whittaker M."/>
            <person name="Farag I.F."/>
            <person name="Doudna J."/>
            <person name="Cate J.H.D."/>
            <person name="Banfield J.F."/>
        </authorList>
    </citation>
    <scope>NUCLEOTIDE SEQUENCE</scope>
    <source>
        <strain evidence="2">NC_groundwater_1813_Pr3_B-0.1um_71_17</strain>
    </source>
</reference>
<dbReference type="Proteomes" id="UP000696931">
    <property type="component" value="Unassembled WGS sequence"/>
</dbReference>
<dbReference type="CDD" id="cd06259">
    <property type="entry name" value="YdcF-like"/>
    <property type="match status" value="1"/>
</dbReference>
<evidence type="ECO:0000259" key="1">
    <source>
        <dbReference type="Pfam" id="PF02698"/>
    </source>
</evidence>
<name>A0A933W9Z7_UNCEI</name>